<keyword evidence="1" id="KW-1185">Reference proteome</keyword>
<reference evidence="2" key="1">
    <citation type="submission" date="2022-11" db="UniProtKB">
        <authorList>
            <consortium name="WormBaseParasite"/>
        </authorList>
    </citation>
    <scope>IDENTIFICATION</scope>
</reference>
<dbReference type="GO" id="GO:0004558">
    <property type="term" value="F:alpha-1,4-glucosidase activity"/>
    <property type="evidence" value="ECO:0007669"/>
    <property type="project" value="TreeGrafter"/>
</dbReference>
<dbReference type="WBParaSite" id="ACRNAN_scaffold6319.g22328.t1">
    <property type="protein sequence ID" value="ACRNAN_scaffold6319.g22328.t1"/>
    <property type="gene ID" value="ACRNAN_scaffold6319.g22328"/>
</dbReference>
<protein>
    <submittedName>
        <fullName evidence="2">Uncharacterized protein</fullName>
    </submittedName>
</protein>
<dbReference type="AlphaFoldDB" id="A0A914E8N9"/>
<name>A0A914E8N9_9BILA</name>
<dbReference type="Proteomes" id="UP000887540">
    <property type="component" value="Unplaced"/>
</dbReference>
<evidence type="ECO:0000313" key="1">
    <source>
        <dbReference type="Proteomes" id="UP000887540"/>
    </source>
</evidence>
<dbReference type="PANTHER" id="PTHR22762">
    <property type="entry name" value="ALPHA-GLUCOSIDASE"/>
    <property type="match status" value="1"/>
</dbReference>
<organism evidence="1 2">
    <name type="scientific">Acrobeloides nanus</name>
    <dbReference type="NCBI Taxonomy" id="290746"/>
    <lineage>
        <taxon>Eukaryota</taxon>
        <taxon>Metazoa</taxon>
        <taxon>Ecdysozoa</taxon>
        <taxon>Nematoda</taxon>
        <taxon>Chromadorea</taxon>
        <taxon>Rhabditida</taxon>
        <taxon>Tylenchina</taxon>
        <taxon>Cephalobomorpha</taxon>
        <taxon>Cephaloboidea</taxon>
        <taxon>Cephalobidae</taxon>
        <taxon>Acrobeloides</taxon>
    </lineage>
</organism>
<proteinExistence type="predicted"/>
<dbReference type="InterPro" id="IPR013780">
    <property type="entry name" value="Glyco_hydro_b"/>
</dbReference>
<accession>A0A914E8N9</accession>
<dbReference type="PANTHER" id="PTHR22762:SF133">
    <property type="entry name" value="P-TYPE DOMAIN-CONTAINING PROTEIN"/>
    <property type="match status" value="1"/>
</dbReference>
<sequence length="159" mass="17749">MPFLGGYILPRQRPSTTTVASRLNEFQLLVALDANSQASGELYWDDGESLIPNDDYSQHNYHHFLYNFTVNNQSATLTITQDRIGTNLPLNTLDNIEILGYSYQPNLKSATLNGSPVSINTQLSSWSPFTKVLNITTSGLIDLNKNGPIWTLSWQNLNA</sequence>
<dbReference type="Gene3D" id="2.60.40.1180">
    <property type="entry name" value="Golgi alpha-mannosidase II"/>
    <property type="match status" value="1"/>
</dbReference>
<evidence type="ECO:0000313" key="2">
    <source>
        <dbReference type="WBParaSite" id="ACRNAN_scaffold6319.g22328.t1"/>
    </source>
</evidence>